<dbReference type="OrthoDB" id="9802263at2"/>
<sequence>MNVIDSRTDRTSQVIQSRVFEPLAKASPVLEAHQTQLGIGPYKIDAVVGRAQETWLIRNRVDPLSVGHVVPDPNLLAFVVPVAWRGEYHCNGISASASTLYIASGPDGYSTRGAGRDYFSIGLNRDRFVRSLAALEGVEPGEIHLHDGALYLPPLSMIRMRRILGACLTELSAGSGCHHTRQAVIAERLYDVMLEAYMAGTPLTSMRVPLAKSYERIVRTAEEHFMEAEGAPLSLADLCRATGVGRTVFYEAFNSVYGTSPLNYFKKRRLMQARTALAMSRPDETKVKEVALSLGLTHLGRFSTEYRNLFGETPSVTLGSPDQSRS</sequence>
<evidence type="ECO:0000313" key="5">
    <source>
        <dbReference type="EMBL" id="SDL33904.1"/>
    </source>
</evidence>
<dbReference type="RefSeq" id="WP_093163284.1">
    <property type="nucleotide sequence ID" value="NZ_FNEK01000079.1"/>
</dbReference>
<evidence type="ECO:0000313" key="6">
    <source>
        <dbReference type="Proteomes" id="UP000199382"/>
    </source>
</evidence>
<name>A0A1G9J9U2_9RHOB</name>
<dbReference type="SMART" id="SM00342">
    <property type="entry name" value="HTH_ARAC"/>
    <property type="match status" value="1"/>
</dbReference>
<dbReference type="PROSITE" id="PS00041">
    <property type="entry name" value="HTH_ARAC_FAMILY_1"/>
    <property type="match status" value="1"/>
</dbReference>
<evidence type="ECO:0000256" key="1">
    <source>
        <dbReference type="ARBA" id="ARBA00023015"/>
    </source>
</evidence>
<proteinExistence type="predicted"/>
<dbReference type="InterPro" id="IPR018060">
    <property type="entry name" value="HTH_AraC"/>
</dbReference>
<dbReference type="PANTHER" id="PTHR47893:SF1">
    <property type="entry name" value="REGULATORY PROTEIN PCHR"/>
    <property type="match status" value="1"/>
</dbReference>
<dbReference type="Pfam" id="PF12833">
    <property type="entry name" value="HTH_18"/>
    <property type="match status" value="1"/>
</dbReference>
<dbReference type="Gene3D" id="1.10.10.60">
    <property type="entry name" value="Homeodomain-like"/>
    <property type="match status" value="1"/>
</dbReference>
<dbReference type="Proteomes" id="UP000199382">
    <property type="component" value="Unassembled WGS sequence"/>
</dbReference>
<organism evidence="5 6">
    <name type="scientific">Aliiruegeria lutimaris</name>
    <dbReference type="NCBI Taxonomy" id="571298"/>
    <lineage>
        <taxon>Bacteria</taxon>
        <taxon>Pseudomonadati</taxon>
        <taxon>Pseudomonadota</taxon>
        <taxon>Alphaproteobacteria</taxon>
        <taxon>Rhodobacterales</taxon>
        <taxon>Roseobacteraceae</taxon>
        <taxon>Aliiruegeria</taxon>
    </lineage>
</organism>
<dbReference type="PANTHER" id="PTHR47893">
    <property type="entry name" value="REGULATORY PROTEIN PCHR"/>
    <property type="match status" value="1"/>
</dbReference>
<dbReference type="STRING" id="571298.SAMN04488026_107913"/>
<dbReference type="InterPro" id="IPR053142">
    <property type="entry name" value="PchR_regulatory_protein"/>
</dbReference>
<evidence type="ECO:0000256" key="2">
    <source>
        <dbReference type="ARBA" id="ARBA00023125"/>
    </source>
</evidence>
<keyword evidence="1" id="KW-0805">Transcription regulation</keyword>
<dbReference type="InterPro" id="IPR018062">
    <property type="entry name" value="HTH_AraC-typ_CS"/>
</dbReference>
<dbReference type="GO" id="GO:0043565">
    <property type="term" value="F:sequence-specific DNA binding"/>
    <property type="evidence" value="ECO:0007669"/>
    <property type="project" value="InterPro"/>
</dbReference>
<keyword evidence="2" id="KW-0238">DNA-binding</keyword>
<dbReference type="GO" id="GO:0003700">
    <property type="term" value="F:DNA-binding transcription factor activity"/>
    <property type="evidence" value="ECO:0007669"/>
    <property type="project" value="InterPro"/>
</dbReference>
<dbReference type="InterPro" id="IPR009057">
    <property type="entry name" value="Homeodomain-like_sf"/>
</dbReference>
<protein>
    <submittedName>
        <fullName evidence="5">Transcriptional regulator, AraC family</fullName>
    </submittedName>
</protein>
<reference evidence="5 6" key="1">
    <citation type="submission" date="2016-10" db="EMBL/GenBank/DDBJ databases">
        <authorList>
            <person name="de Groot N.N."/>
        </authorList>
    </citation>
    <scope>NUCLEOTIDE SEQUENCE [LARGE SCALE GENOMIC DNA]</scope>
    <source>
        <strain evidence="5 6">DSM 25294</strain>
    </source>
</reference>
<gene>
    <name evidence="5" type="ORF">SAMN04488026_107913</name>
</gene>
<keyword evidence="3" id="KW-0804">Transcription</keyword>
<dbReference type="SUPFAM" id="SSF46689">
    <property type="entry name" value="Homeodomain-like"/>
    <property type="match status" value="1"/>
</dbReference>
<keyword evidence="6" id="KW-1185">Reference proteome</keyword>
<evidence type="ECO:0000259" key="4">
    <source>
        <dbReference type="PROSITE" id="PS01124"/>
    </source>
</evidence>
<accession>A0A1G9J9U2</accession>
<evidence type="ECO:0000256" key="3">
    <source>
        <dbReference type="ARBA" id="ARBA00023163"/>
    </source>
</evidence>
<dbReference type="AlphaFoldDB" id="A0A1G9J9U2"/>
<feature type="domain" description="HTH araC/xylS-type" evidence="4">
    <location>
        <begin position="215"/>
        <end position="320"/>
    </location>
</feature>
<dbReference type="PROSITE" id="PS01124">
    <property type="entry name" value="HTH_ARAC_FAMILY_2"/>
    <property type="match status" value="1"/>
</dbReference>
<dbReference type="EMBL" id="FNEK01000079">
    <property type="protein sequence ID" value="SDL33904.1"/>
    <property type="molecule type" value="Genomic_DNA"/>
</dbReference>